<proteinExistence type="inferred from homology"/>
<feature type="compositionally biased region" description="Low complexity" evidence="6">
    <location>
        <begin position="178"/>
        <end position="189"/>
    </location>
</feature>
<dbReference type="Pfam" id="PF24986">
    <property type="entry name" value="PRC_RimM"/>
    <property type="match status" value="1"/>
</dbReference>
<feature type="domain" description="Ribosome maturation factor RimM PRC barrel" evidence="8">
    <location>
        <begin position="101"/>
        <end position="168"/>
    </location>
</feature>
<keyword evidence="2 5" id="KW-0690">Ribosome biogenesis</keyword>
<evidence type="ECO:0000256" key="6">
    <source>
        <dbReference type="SAM" id="MobiDB-lite"/>
    </source>
</evidence>
<dbReference type="GO" id="GO:0005840">
    <property type="term" value="C:ribosome"/>
    <property type="evidence" value="ECO:0007669"/>
    <property type="project" value="InterPro"/>
</dbReference>
<dbReference type="PANTHER" id="PTHR33692">
    <property type="entry name" value="RIBOSOME MATURATION FACTOR RIMM"/>
    <property type="match status" value="1"/>
</dbReference>
<dbReference type="RefSeq" id="WP_189051906.1">
    <property type="nucleotide sequence ID" value="NZ_BMJQ01000023.1"/>
</dbReference>
<comment type="subcellular location">
    <subcellularLocation>
        <location evidence="5">Cytoplasm</location>
    </subcellularLocation>
</comment>
<keyword evidence="10" id="KW-1185">Reference proteome</keyword>
<dbReference type="GO" id="GO:0043022">
    <property type="term" value="F:ribosome binding"/>
    <property type="evidence" value="ECO:0007669"/>
    <property type="project" value="InterPro"/>
</dbReference>
<dbReference type="SUPFAM" id="SSF50447">
    <property type="entry name" value="Translation proteins"/>
    <property type="match status" value="1"/>
</dbReference>
<evidence type="ECO:0000256" key="1">
    <source>
        <dbReference type="ARBA" id="ARBA00022490"/>
    </source>
</evidence>
<comment type="similarity">
    <text evidence="5">Belongs to the RimM family.</text>
</comment>
<dbReference type="InterPro" id="IPR011033">
    <property type="entry name" value="PRC_barrel-like_sf"/>
</dbReference>
<evidence type="ECO:0000256" key="2">
    <source>
        <dbReference type="ARBA" id="ARBA00022517"/>
    </source>
</evidence>
<name>A0A8J2YZD7_9PROT</name>
<keyword evidence="3 5" id="KW-0698">rRNA processing</keyword>
<feature type="region of interest" description="Disordered" evidence="6">
    <location>
        <begin position="167"/>
        <end position="189"/>
    </location>
</feature>
<comment type="function">
    <text evidence="5">An accessory protein needed during the final step in the assembly of 30S ribosomal subunit, possibly for assembly of the head region. Essential for efficient processing of 16S rRNA. May be needed both before and after RbfA during the maturation of 16S rRNA. It has affinity for free ribosomal 30S subunits but not for 70S ribosomes.</text>
</comment>
<dbReference type="InterPro" id="IPR002676">
    <property type="entry name" value="RimM_N"/>
</dbReference>
<feature type="domain" description="RimM N-terminal" evidence="7">
    <location>
        <begin position="9"/>
        <end position="88"/>
    </location>
</feature>
<dbReference type="EMBL" id="BMJQ01000023">
    <property type="protein sequence ID" value="GGF45759.1"/>
    <property type="molecule type" value="Genomic_DNA"/>
</dbReference>
<dbReference type="Pfam" id="PF01782">
    <property type="entry name" value="RimM"/>
    <property type="match status" value="1"/>
</dbReference>
<dbReference type="SUPFAM" id="SSF50346">
    <property type="entry name" value="PRC-barrel domain"/>
    <property type="match status" value="1"/>
</dbReference>
<dbReference type="GO" id="GO:0042274">
    <property type="term" value="P:ribosomal small subunit biogenesis"/>
    <property type="evidence" value="ECO:0007669"/>
    <property type="project" value="UniProtKB-UniRule"/>
</dbReference>
<dbReference type="AlphaFoldDB" id="A0A8J2YZD7"/>
<organism evidence="9 10">
    <name type="scientific">Aliidongia dinghuensis</name>
    <dbReference type="NCBI Taxonomy" id="1867774"/>
    <lineage>
        <taxon>Bacteria</taxon>
        <taxon>Pseudomonadati</taxon>
        <taxon>Pseudomonadota</taxon>
        <taxon>Alphaproteobacteria</taxon>
        <taxon>Rhodospirillales</taxon>
        <taxon>Dongiaceae</taxon>
        <taxon>Aliidongia</taxon>
    </lineage>
</organism>
<keyword evidence="4 5" id="KW-0143">Chaperone</keyword>
<dbReference type="Proteomes" id="UP000646365">
    <property type="component" value="Unassembled WGS sequence"/>
</dbReference>
<dbReference type="InterPro" id="IPR009000">
    <property type="entry name" value="Transl_B-barrel_sf"/>
</dbReference>
<protein>
    <recommendedName>
        <fullName evidence="5">Ribosome maturation factor RimM</fullName>
    </recommendedName>
</protein>
<evidence type="ECO:0000259" key="7">
    <source>
        <dbReference type="Pfam" id="PF01782"/>
    </source>
</evidence>
<evidence type="ECO:0000256" key="4">
    <source>
        <dbReference type="ARBA" id="ARBA00023186"/>
    </source>
</evidence>
<comment type="domain">
    <text evidence="5">The PRC barrel domain binds ribosomal protein uS19.</text>
</comment>
<dbReference type="HAMAP" id="MF_00014">
    <property type="entry name" value="Ribosome_mat_RimM"/>
    <property type="match status" value="1"/>
</dbReference>
<gene>
    <name evidence="5 9" type="primary">rimM</name>
    <name evidence="9" type="ORF">GCM10011611_60240</name>
</gene>
<dbReference type="GO" id="GO:0006364">
    <property type="term" value="P:rRNA processing"/>
    <property type="evidence" value="ECO:0007669"/>
    <property type="project" value="UniProtKB-UniRule"/>
</dbReference>
<keyword evidence="1 5" id="KW-0963">Cytoplasm</keyword>
<dbReference type="PANTHER" id="PTHR33692:SF1">
    <property type="entry name" value="RIBOSOME MATURATION FACTOR RIMM"/>
    <property type="match status" value="1"/>
</dbReference>
<accession>A0A8J2YZD7</accession>
<dbReference type="GO" id="GO:0005737">
    <property type="term" value="C:cytoplasm"/>
    <property type="evidence" value="ECO:0007669"/>
    <property type="project" value="UniProtKB-SubCell"/>
</dbReference>
<dbReference type="Gene3D" id="2.30.30.240">
    <property type="entry name" value="PRC-barrel domain"/>
    <property type="match status" value="1"/>
</dbReference>
<sequence length="189" mass="19450">MSAPSKRLCVGIVTGAQGIRGAVRIKSFTADPIDIDAYGPVSDEAGTRTFTLKSVGQSKGVVVATLSGVTDRNAAEALRGLHLFVDRDRLPPADEEEYYHADLLGLAAELVGGQALGRITAVYDFGAGDALEVTGADGAVVMVPFTKAAVPVVDLAAGKVVIDPPAGLFEKPEPPQPLEQQAALAGDPS</sequence>
<evidence type="ECO:0000256" key="5">
    <source>
        <dbReference type="HAMAP-Rule" id="MF_00014"/>
    </source>
</evidence>
<dbReference type="Gene3D" id="2.40.30.60">
    <property type="entry name" value="RimM"/>
    <property type="match status" value="1"/>
</dbReference>
<comment type="subunit">
    <text evidence="5">Binds ribosomal protein uS19.</text>
</comment>
<dbReference type="NCBIfam" id="TIGR02273">
    <property type="entry name" value="16S_RimM"/>
    <property type="match status" value="1"/>
</dbReference>
<evidence type="ECO:0000256" key="3">
    <source>
        <dbReference type="ARBA" id="ARBA00022552"/>
    </source>
</evidence>
<evidence type="ECO:0000313" key="9">
    <source>
        <dbReference type="EMBL" id="GGF45759.1"/>
    </source>
</evidence>
<reference evidence="9" key="1">
    <citation type="journal article" date="2014" name="Int. J. Syst. Evol. Microbiol.">
        <title>Complete genome sequence of Corynebacterium casei LMG S-19264T (=DSM 44701T), isolated from a smear-ripened cheese.</title>
        <authorList>
            <consortium name="US DOE Joint Genome Institute (JGI-PGF)"/>
            <person name="Walter F."/>
            <person name="Albersmeier A."/>
            <person name="Kalinowski J."/>
            <person name="Ruckert C."/>
        </authorList>
    </citation>
    <scope>NUCLEOTIDE SEQUENCE</scope>
    <source>
        <strain evidence="9">CGMCC 1.15725</strain>
    </source>
</reference>
<reference evidence="9" key="2">
    <citation type="submission" date="2020-09" db="EMBL/GenBank/DDBJ databases">
        <authorList>
            <person name="Sun Q."/>
            <person name="Zhou Y."/>
        </authorList>
    </citation>
    <scope>NUCLEOTIDE SEQUENCE</scope>
    <source>
        <strain evidence="9">CGMCC 1.15725</strain>
    </source>
</reference>
<dbReference type="InterPro" id="IPR011961">
    <property type="entry name" value="RimM"/>
</dbReference>
<dbReference type="InterPro" id="IPR056792">
    <property type="entry name" value="PRC_RimM"/>
</dbReference>
<evidence type="ECO:0000259" key="8">
    <source>
        <dbReference type="Pfam" id="PF24986"/>
    </source>
</evidence>
<comment type="caution">
    <text evidence="9">The sequence shown here is derived from an EMBL/GenBank/DDBJ whole genome shotgun (WGS) entry which is preliminary data.</text>
</comment>
<dbReference type="InterPro" id="IPR036976">
    <property type="entry name" value="RimM_N_sf"/>
</dbReference>
<evidence type="ECO:0000313" key="10">
    <source>
        <dbReference type="Proteomes" id="UP000646365"/>
    </source>
</evidence>